<comment type="catalytic activity">
    <reaction evidence="6">
        <text>L-threonyl-[protein] + ATP = 3-O-(5'-adenylyl)-L-threonyl-[protein] + diphosphate</text>
        <dbReference type="Rhea" id="RHEA:54292"/>
        <dbReference type="Rhea" id="RHEA-COMP:11060"/>
        <dbReference type="Rhea" id="RHEA-COMP:13847"/>
        <dbReference type="ChEBI" id="CHEBI:30013"/>
        <dbReference type="ChEBI" id="CHEBI:30616"/>
        <dbReference type="ChEBI" id="CHEBI:33019"/>
        <dbReference type="ChEBI" id="CHEBI:138113"/>
        <dbReference type="EC" id="2.7.7.108"/>
    </reaction>
</comment>
<keyword evidence="3" id="KW-0547">Nucleotide-binding</keyword>
<dbReference type="InterPro" id="IPR036597">
    <property type="entry name" value="Fido-like_dom_sf"/>
</dbReference>
<dbReference type="GO" id="GO:0070733">
    <property type="term" value="F:AMPylase activity"/>
    <property type="evidence" value="ECO:0007669"/>
    <property type="project" value="UniProtKB-EC"/>
</dbReference>
<keyword evidence="1" id="KW-0808">Transferase</keyword>
<evidence type="ECO:0000313" key="9">
    <source>
        <dbReference type="EMBL" id="MBC5663260.1"/>
    </source>
</evidence>
<proteinExistence type="predicted"/>
<dbReference type="PANTHER" id="PTHR39560:SF1">
    <property type="entry name" value="PROTEIN ADENYLYLTRANSFERASE FIC-RELATED"/>
    <property type="match status" value="1"/>
</dbReference>
<dbReference type="Proteomes" id="UP000615234">
    <property type="component" value="Unassembled WGS sequence"/>
</dbReference>
<evidence type="ECO:0000256" key="2">
    <source>
        <dbReference type="ARBA" id="ARBA00022695"/>
    </source>
</evidence>
<dbReference type="CDD" id="cd11586">
    <property type="entry name" value="VbhA_like"/>
    <property type="match status" value="1"/>
</dbReference>
<accession>A0A8I0AQB0</accession>
<name>A0A8I0AQB0_9FIRM</name>
<dbReference type="InterPro" id="IPR003812">
    <property type="entry name" value="Fido"/>
</dbReference>
<keyword evidence="4" id="KW-0067">ATP-binding</keyword>
<dbReference type="InterPro" id="IPR033788">
    <property type="entry name" value="VbhA-like"/>
</dbReference>
<dbReference type="GO" id="GO:0051302">
    <property type="term" value="P:regulation of cell division"/>
    <property type="evidence" value="ECO:0007669"/>
    <property type="project" value="TreeGrafter"/>
</dbReference>
<evidence type="ECO:0000259" key="8">
    <source>
        <dbReference type="PROSITE" id="PS51459"/>
    </source>
</evidence>
<dbReference type="SUPFAM" id="SSF140931">
    <property type="entry name" value="Fic-like"/>
    <property type="match status" value="1"/>
</dbReference>
<dbReference type="AlphaFoldDB" id="A0A8I0AQB0"/>
<organism evidence="9 10">
    <name type="scientific">Coprococcus hominis</name>
    <name type="common">ex Liu et al. 2022</name>
    <dbReference type="NCBI Taxonomy" id="2763039"/>
    <lineage>
        <taxon>Bacteria</taxon>
        <taxon>Bacillati</taxon>
        <taxon>Bacillota</taxon>
        <taxon>Clostridia</taxon>
        <taxon>Lachnospirales</taxon>
        <taxon>Lachnospiraceae</taxon>
        <taxon>Coprococcus</taxon>
    </lineage>
</organism>
<sequence>MEKDPFKEYLKESEPDRAGKSYAWSTAIGLQAVDGLKPSKYLIDTAIQNIEGKITMKEVQNLIDTYYEERPVHLSDDERTEEADKVSSRIAEILSETAFTFSPNEYISIHRKLFQGIYKHAGKIRDYNITKKEWVLDGATVMYGSASELQAALEYDFSQERDFSYKGLSMDEIIHHLAVFVSRLWQIHIFGEGNTRTTAVFFIKYLRTLGFSATNDIFAENAWYFRNALVRANYTNLQKGIHETTGYLEIFLRNLLLNEKTELHNRNLHISGLLDIEKVDIQDKKVGIQDRKVDIESALLKKENVFSAKTTVHIQRLFEKFGYEEIFGRSAVMELLDIKKSGASRLLSNLLQADIIEPVSGYGKGKYKFTRINIMNQIM</sequence>
<gene>
    <name evidence="9" type="ORF">H8S09_10200</name>
</gene>
<dbReference type="PANTHER" id="PTHR39560">
    <property type="entry name" value="PROTEIN ADENYLYLTRANSFERASE FIC-RELATED"/>
    <property type="match status" value="1"/>
</dbReference>
<evidence type="ECO:0000256" key="3">
    <source>
        <dbReference type="ARBA" id="ARBA00022741"/>
    </source>
</evidence>
<keyword evidence="2" id="KW-0548">Nucleotidyltransferase</keyword>
<dbReference type="RefSeq" id="WP_186847820.1">
    <property type="nucleotide sequence ID" value="NZ_JACOOX010000005.1"/>
</dbReference>
<evidence type="ECO:0000256" key="4">
    <source>
        <dbReference type="ARBA" id="ARBA00022840"/>
    </source>
</evidence>
<dbReference type="EMBL" id="JACOOX010000005">
    <property type="protein sequence ID" value="MBC5663260.1"/>
    <property type="molecule type" value="Genomic_DNA"/>
</dbReference>
<evidence type="ECO:0000256" key="5">
    <source>
        <dbReference type="ARBA" id="ARBA00034531"/>
    </source>
</evidence>
<evidence type="ECO:0000313" key="10">
    <source>
        <dbReference type="Proteomes" id="UP000615234"/>
    </source>
</evidence>
<protein>
    <recommendedName>
        <fullName evidence="5">protein adenylyltransferase</fullName>
        <ecNumber evidence="5">2.7.7.108</ecNumber>
    </recommendedName>
</protein>
<evidence type="ECO:0000256" key="6">
    <source>
        <dbReference type="ARBA" id="ARBA00047939"/>
    </source>
</evidence>
<dbReference type="Gene3D" id="1.10.3290.10">
    <property type="entry name" value="Fido-like domain"/>
    <property type="match status" value="1"/>
</dbReference>
<evidence type="ECO:0000256" key="1">
    <source>
        <dbReference type="ARBA" id="ARBA00022679"/>
    </source>
</evidence>
<comment type="catalytic activity">
    <reaction evidence="7">
        <text>L-tyrosyl-[protein] + ATP = O-(5'-adenylyl)-L-tyrosyl-[protein] + diphosphate</text>
        <dbReference type="Rhea" id="RHEA:54288"/>
        <dbReference type="Rhea" id="RHEA-COMP:10136"/>
        <dbReference type="Rhea" id="RHEA-COMP:13846"/>
        <dbReference type="ChEBI" id="CHEBI:30616"/>
        <dbReference type="ChEBI" id="CHEBI:33019"/>
        <dbReference type="ChEBI" id="CHEBI:46858"/>
        <dbReference type="ChEBI" id="CHEBI:83624"/>
        <dbReference type="EC" id="2.7.7.108"/>
    </reaction>
</comment>
<comment type="caution">
    <text evidence="9">The sequence shown here is derived from an EMBL/GenBank/DDBJ whole genome shotgun (WGS) entry which is preliminary data.</text>
</comment>
<keyword evidence="10" id="KW-1185">Reference proteome</keyword>
<dbReference type="EC" id="2.7.7.108" evidence="5"/>
<reference evidence="9 10" key="1">
    <citation type="submission" date="2020-08" db="EMBL/GenBank/DDBJ databases">
        <title>Genome public.</title>
        <authorList>
            <person name="Liu C."/>
            <person name="Sun Q."/>
        </authorList>
    </citation>
    <scope>NUCLEOTIDE SEQUENCE [LARGE SCALE GENOMIC DNA]</scope>
    <source>
        <strain evidence="9 10">NSJ-10</strain>
    </source>
</reference>
<evidence type="ECO:0000256" key="7">
    <source>
        <dbReference type="ARBA" id="ARBA00048696"/>
    </source>
</evidence>
<dbReference type="PROSITE" id="PS51459">
    <property type="entry name" value="FIDO"/>
    <property type="match status" value="1"/>
</dbReference>
<dbReference type="GO" id="GO:0005524">
    <property type="term" value="F:ATP binding"/>
    <property type="evidence" value="ECO:0007669"/>
    <property type="project" value="UniProtKB-KW"/>
</dbReference>
<feature type="domain" description="Fido" evidence="8">
    <location>
        <begin position="101"/>
        <end position="253"/>
    </location>
</feature>
<dbReference type="Pfam" id="PF02661">
    <property type="entry name" value="Fic"/>
    <property type="match status" value="1"/>
</dbReference>